<comment type="subunit">
    <text evidence="11">DNA polymerase III contains a core (composed of alpha, epsilon and theta chains) that associates with a tau subunit. This core dimerizes to form the POLIII' complex. PolIII' associates with the gamma complex (composed of gamma, delta, delta', psi and chi chains) and with the beta chain to form the complete DNA polymerase III complex.</text>
</comment>
<evidence type="ECO:0000256" key="2">
    <source>
        <dbReference type="ARBA" id="ARBA00022679"/>
    </source>
</evidence>
<dbReference type="HOGENOM" id="CLU_006229_0_3_14"/>
<protein>
    <recommendedName>
        <fullName evidence="11">DNA polymerase III subunit gamma/tau</fullName>
        <ecNumber evidence="11">2.7.7.7</ecNumber>
    </recommendedName>
</protein>
<evidence type="ECO:0000313" key="14">
    <source>
        <dbReference type="Proteomes" id="UP000008812"/>
    </source>
</evidence>
<evidence type="ECO:0000256" key="6">
    <source>
        <dbReference type="ARBA" id="ARBA00022741"/>
    </source>
</evidence>
<dbReference type="Gene3D" id="1.20.272.10">
    <property type="match status" value="1"/>
</dbReference>
<dbReference type="SUPFAM" id="SSF52540">
    <property type="entry name" value="P-loop containing nucleoside triphosphate hydrolases"/>
    <property type="match status" value="1"/>
</dbReference>
<keyword evidence="8 11" id="KW-0067">ATP-binding</keyword>
<evidence type="ECO:0000256" key="8">
    <source>
        <dbReference type="ARBA" id="ARBA00022840"/>
    </source>
</evidence>
<reference evidence="13 14" key="1">
    <citation type="journal article" date="2008" name="Infect. Immun.">
        <title>Genome of Mycoplasma arthritidis.</title>
        <authorList>
            <person name="Dybvig K."/>
            <person name="Zuhua C."/>
            <person name="Lao P."/>
            <person name="Jordan D.S."/>
            <person name="French C.T."/>
            <person name="Tu A.H."/>
            <person name="Loraine A.E."/>
        </authorList>
    </citation>
    <scope>NUCLEOTIDE SEQUENCE [LARGE SCALE GENOMIC DNA]</scope>
    <source>
        <strain evidence="13 14">158L3-1</strain>
    </source>
</reference>
<dbReference type="InterPro" id="IPR045085">
    <property type="entry name" value="HLD_clamp_pol_III_gamma_tau"/>
</dbReference>
<keyword evidence="4 11" id="KW-0235">DNA replication</keyword>
<dbReference type="CDD" id="cd18137">
    <property type="entry name" value="HLD_clamp_pol_III_gamma_tau"/>
    <property type="match status" value="1"/>
</dbReference>
<name>B3PM34_META1</name>
<dbReference type="InterPro" id="IPR012763">
    <property type="entry name" value="DNA_pol_III_sug/sutau_N"/>
</dbReference>
<dbReference type="InterPro" id="IPR022754">
    <property type="entry name" value="DNA_pol_III_gamma-3"/>
</dbReference>
<dbReference type="NCBIfam" id="TIGR02397">
    <property type="entry name" value="dnaX_nterm"/>
    <property type="match status" value="1"/>
</dbReference>
<comment type="catalytic activity">
    <reaction evidence="10 11">
        <text>DNA(n) + a 2'-deoxyribonucleoside 5'-triphosphate = DNA(n+1) + diphosphate</text>
        <dbReference type="Rhea" id="RHEA:22508"/>
        <dbReference type="Rhea" id="RHEA-COMP:17339"/>
        <dbReference type="Rhea" id="RHEA-COMP:17340"/>
        <dbReference type="ChEBI" id="CHEBI:33019"/>
        <dbReference type="ChEBI" id="CHEBI:61560"/>
        <dbReference type="ChEBI" id="CHEBI:173112"/>
        <dbReference type="EC" id="2.7.7.7"/>
    </reaction>
</comment>
<comment type="similarity">
    <text evidence="1 11">Belongs to the DnaX/STICHEL family.</text>
</comment>
<keyword evidence="6 11" id="KW-0547">Nucleotide-binding</keyword>
<sequence>MESKYLALYRQYRPNKFDEVKGQENIIRTLTNIIKMQKISHAYLFCGPHGTGKTSVAKIFANTLNCSHSSDLLEPCQECIENIDRNLDIIEIDAASNTGIDDIRELREKIKHLPTHSKYKIYIIDEVHMLSKSAFNALLKTLEEPPKHAIFILATTDPQKIPLTILSRVQRFNFKRIDENVIVMHLMHVYDQEHIDYEKNALKLIASLANGSFRDALSLADQVSIFATNSKITLVEVESLFGLINLKNVIDLINLMASHNIKEVLQKLGKLIDAGADIERLVTQMINVLKDFLVYSRTEDAALLEISDVTDLQTLKISIDKTYEFISELVNLLKELKYSDLPLQTLELGFIKMATLKTHDENFVNEIVMPKAKEISPQTTPMKDFEIDVEPNSPTPKKRMSQNVEKINSIFDLSSIANKDIEVKEISVDEVLEKTSELVLKEKTQEFEMADVENDILSLDSSQTSDFEINENFEETTNPPELDFDLILDCLAITQKLKIHEKENNMTHRRTIDKISYAMLETKLSKPEQTESKEILKDLEILASADDFILFSSPIDEKVFALNRNAYKFSLVNDAKLLFGRYVHLFAVTSKQNAEIKAYWKAHSATIMKRVPRQFEKLADKYDLASKSAENLGKEIFGDKFSIEEGN</sequence>
<dbReference type="Pfam" id="PF22608">
    <property type="entry name" value="DNAX_ATPase_lid"/>
    <property type="match status" value="1"/>
</dbReference>
<dbReference type="GO" id="GO:0005524">
    <property type="term" value="F:ATP binding"/>
    <property type="evidence" value="ECO:0007669"/>
    <property type="project" value="UniProtKB-KW"/>
</dbReference>
<dbReference type="PANTHER" id="PTHR11669">
    <property type="entry name" value="REPLICATION FACTOR C / DNA POLYMERASE III GAMMA-TAU SUBUNIT"/>
    <property type="match status" value="1"/>
</dbReference>
<evidence type="ECO:0000313" key="13">
    <source>
        <dbReference type="EMBL" id="ACF07086.1"/>
    </source>
</evidence>
<dbReference type="EC" id="2.7.7.7" evidence="11"/>
<dbReference type="STRING" id="243272.MARTH_orf158"/>
<dbReference type="SMART" id="SM00382">
    <property type="entry name" value="AAA"/>
    <property type="match status" value="1"/>
</dbReference>
<comment type="function">
    <text evidence="11">DNA polymerase III is a complex, multichain enzyme responsible for most of the replicative synthesis in bacteria. This DNA polymerase also exhibits 3' to 5' exonuclease activity.</text>
</comment>
<feature type="domain" description="AAA+ ATPase" evidence="12">
    <location>
        <begin position="39"/>
        <end position="178"/>
    </location>
</feature>
<dbReference type="GO" id="GO:0003887">
    <property type="term" value="F:DNA-directed DNA polymerase activity"/>
    <property type="evidence" value="ECO:0007669"/>
    <property type="project" value="UniProtKB-KW"/>
</dbReference>
<dbReference type="RefSeq" id="WP_012498043.1">
    <property type="nucleotide sequence ID" value="NC_011025.1"/>
</dbReference>
<dbReference type="eggNOG" id="COG2812">
    <property type="taxonomic scope" value="Bacteria"/>
</dbReference>
<evidence type="ECO:0000256" key="5">
    <source>
        <dbReference type="ARBA" id="ARBA00022723"/>
    </source>
</evidence>
<dbReference type="InterPro" id="IPR050238">
    <property type="entry name" value="DNA_Rep/Repair_Clamp_Loader"/>
</dbReference>
<keyword evidence="2 11" id="KW-0808">Transferase</keyword>
<dbReference type="InterPro" id="IPR001270">
    <property type="entry name" value="ClpA/B"/>
</dbReference>
<dbReference type="Gene3D" id="3.40.50.300">
    <property type="entry name" value="P-loop containing nucleotide triphosphate hydrolases"/>
    <property type="match status" value="1"/>
</dbReference>
<dbReference type="KEGG" id="mat:MARTH_orf158"/>
<dbReference type="PANTHER" id="PTHR11669:SF0">
    <property type="entry name" value="PROTEIN STICHEL-LIKE 2"/>
    <property type="match status" value="1"/>
</dbReference>
<dbReference type="NCBIfam" id="NF004046">
    <property type="entry name" value="PRK05563.1"/>
    <property type="match status" value="1"/>
</dbReference>
<dbReference type="Pfam" id="PF12169">
    <property type="entry name" value="DNA_pol3_gamma3"/>
    <property type="match status" value="1"/>
</dbReference>
<keyword evidence="9 11" id="KW-0239">DNA-directed DNA polymerase</keyword>
<dbReference type="CDD" id="cd00009">
    <property type="entry name" value="AAA"/>
    <property type="match status" value="1"/>
</dbReference>
<dbReference type="FunFam" id="1.10.8.60:FF:000013">
    <property type="entry name" value="DNA polymerase III subunit gamma/tau"/>
    <property type="match status" value="1"/>
</dbReference>
<keyword evidence="7" id="KW-0862">Zinc</keyword>
<proteinExistence type="inferred from homology"/>
<keyword evidence="14" id="KW-1185">Reference proteome</keyword>
<dbReference type="InterPro" id="IPR027417">
    <property type="entry name" value="P-loop_NTPase"/>
</dbReference>
<dbReference type="AlphaFoldDB" id="B3PM34"/>
<dbReference type="Gene3D" id="1.10.8.60">
    <property type="match status" value="1"/>
</dbReference>
<evidence type="ECO:0000259" key="12">
    <source>
        <dbReference type="SMART" id="SM00382"/>
    </source>
</evidence>
<dbReference type="SUPFAM" id="SSF48019">
    <property type="entry name" value="post-AAA+ oligomerization domain-like"/>
    <property type="match status" value="1"/>
</dbReference>
<dbReference type="InterPro" id="IPR003593">
    <property type="entry name" value="AAA+_ATPase"/>
</dbReference>
<accession>B3PM34</accession>
<evidence type="ECO:0000256" key="9">
    <source>
        <dbReference type="ARBA" id="ARBA00022932"/>
    </source>
</evidence>
<keyword evidence="5" id="KW-0479">Metal-binding</keyword>
<dbReference type="EMBL" id="CP001047">
    <property type="protein sequence ID" value="ACF07086.1"/>
    <property type="molecule type" value="Genomic_DNA"/>
</dbReference>
<keyword evidence="3 11" id="KW-0548">Nucleotidyltransferase</keyword>
<evidence type="ECO:0000256" key="11">
    <source>
        <dbReference type="RuleBase" id="RU364063"/>
    </source>
</evidence>
<dbReference type="GO" id="GO:0046872">
    <property type="term" value="F:metal ion binding"/>
    <property type="evidence" value="ECO:0007669"/>
    <property type="project" value="UniProtKB-KW"/>
</dbReference>
<dbReference type="FunFam" id="3.40.50.300:FF:000014">
    <property type="entry name" value="DNA polymerase III subunit gamma/tau"/>
    <property type="match status" value="1"/>
</dbReference>
<gene>
    <name evidence="11 13" type="primary">dnaX</name>
    <name evidence="13" type="ordered locus">MARTH_orf158</name>
</gene>
<dbReference type="InterPro" id="IPR008921">
    <property type="entry name" value="DNA_pol3_clamp-load_cplx_C"/>
</dbReference>
<dbReference type="GO" id="GO:0009360">
    <property type="term" value="C:DNA polymerase III complex"/>
    <property type="evidence" value="ECO:0007669"/>
    <property type="project" value="InterPro"/>
</dbReference>
<evidence type="ECO:0000256" key="4">
    <source>
        <dbReference type="ARBA" id="ARBA00022705"/>
    </source>
</evidence>
<dbReference type="GO" id="GO:0006261">
    <property type="term" value="P:DNA-templated DNA replication"/>
    <property type="evidence" value="ECO:0007669"/>
    <property type="project" value="TreeGrafter"/>
</dbReference>
<evidence type="ECO:0000256" key="7">
    <source>
        <dbReference type="ARBA" id="ARBA00022833"/>
    </source>
</evidence>
<evidence type="ECO:0000256" key="1">
    <source>
        <dbReference type="ARBA" id="ARBA00006360"/>
    </source>
</evidence>
<organism evidence="13 14">
    <name type="scientific">Metamycoplasma arthritidis (strain 158L3-1)</name>
    <name type="common">Mycoplasma arthritidis</name>
    <dbReference type="NCBI Taxonomy" id="243272"/>
    <lineage>
        <taxon>Bacteria</taxon>
        <taxon>Bacillati</taxon>
        <taxon>Mycoplasmatota</taxon>
        <taxon>Mycoplasmoidales</taxon>
        <taxon>Metamycoplasmataceae</taxon>
        <taxon>Metamycoplasma</taxon>
    </lineage>
</organism>
<dbReference type="GO" id="GO:0003677">
    <property type="term" value="F:DNA binding"/>
    <property type="evidence" value="ECO:0007669"/>
    <property type="project" value="InterPro"/>
</dbReference>
<evidence type="ECO:0000256" key="3">
    <source>
        <dbReference type="ARBA" id="ARBA00022695"/>
    </source>
</evidence>
<dbReference type="Pfam" id="PF13177">
    <property type="entry name" value="DNA_pol3_delta2"/>
    <property type="match status" value="1"/>
</dbReference>
<dbReference type="Proteomes" id="UP000008812">
    <property type="component" value="Chromosome"/>
</dbReference>
<evidence type="ECO:0000256" key="10">
    <source>
        <dbReference type="ARBA" id="ARBA00049244"/>
    </source>
</evidence>
<dbReference type="PRINTS" id="PR00300">
    <property type="entry name" value="CLPPROTEASEA"/>
</dbReference>